<evidence type="ECO:0000313" key="4">
    <source>
        <dbReference type="EMBL" id="CAE0565625.1"/>
    </source>
</evidence>
<dbReference type="InterPro" id="IPR016024">
    <property type="entry name" value="ARM-type_fold"/>
</dbReference>
<dbReference type="SUPFAM" id="SSF48371">
    <property type="entry name" value="ARM repeat"/>
    <property type="match status" value="1"/>
</dbReference>
<dbReference type="PANTHER" id="PTHR46521">
    <property type="entry name" value="SUCROSE-PHOSPHATASE 2-RELATED"/>
    <property type="match status" value="1"/>
</dbReference>
<dbReference type="GO" id="GO:0016787">
    <property type="term" value="F:hydrolase activity"/>
    <property type="evidence" value="ECO:0007669"/>
    <property type="project" value="UniProtKB-KW"/>
</dbReference>
<dbReference type="SUPFAM" id="SSF56784">
    <property type="entry name" value="HAD-like"/>
    <property type="match status" value="1"/>
</dbReference>
<dbReference type="PANTHER" id="PTHR46521:SF4">
    <property type="entry name" value="SUCROSE-PHOSPHATASE 2-RELATED"/>
    <property type="match status" value="1"/>
</dbReference>
<dbReference type="InterPro" id="IPR006380">
    <property type="entry name" value="SPP-like_dom"/>
</dbReference>
<dbReference type="AlphaFoldDB" id="A0A7S3WMB5"/>
<dbReference type="Pfam" id="PF05116">
    <property type="entry name" value="S6PP"/>
    <property type="match status" value="1"/>
</dbReference>
<dbReference type="SFLD" id="SFLDS00003">
    <property type="entry name" value="Haloacid_Dehalogenase"/>
    <property type="match status" value="1"/>
</dbReference>
<feature type="region of interest" description="Disordered" evidence="2">
    <location>
        <begin position="554"/>
        <end position="581"/>
    </location>
</feature>
<dbReference type="Gene3D" id="3.90.1070.10">
    <property type="match status" value="1"/>
</dbReference>
<evidence type="ECO:0000256" key="2">
    <source>
        <dbReference type="SAM" id="MobiDB-lite"/>
    </source>
</evidence>
<dbReference type="EMBL" id="HBIR01035054">
    <property type="protein sequence ID" value="CAE0565625.1"/>
    <property type="molecule type" value="Transcribed_RNA"/>
</dbReference>
<feature type="domain" description="Sucrose phosphatase-like" evidence="3">
    <location>
        <begin position="8"/>
        <end position="275"/>
    </location>
</feature>
<gene>
    <name evidence="4" type="ORF">EHUX00137_LOCUS27325</name>
</gene>
<feature type="compositionally biased region" description="Low complexity" evidence="2">
    <location>
        <begin position="554"/>
        <end position="569"/>
    </location>
</feature>
<dbReference type="PROSITE" id="PS01228">
    <property type="entry name" value="COF_1"/>
    <property type="match status" value="1"/>
</dbReference>
<organism evidence="4">
    <name type="scientific">Emiliania huxleyi</name>
    <name type="common">Coccolithophore</name>
    <name type="synonym">Pontosphaera huxleyi</name>
    <dbReference type="NCBI Taxonomy" id="2903"/>
    <lineage>
        <taxon>Eukaryota</taxon>
        <taxon>Haptista</taxon>
        <taxon>Haptophyta</taxon>
        <taxon>Prymnesiophyceae</taxon>
        <taxon>Isochrysidales</taxon>
        <taxon>Noelaerhabdaceae</taxon>
        <taxon>Emiliania</taxon>
    </lineage>
</organism>
<dbReference type="InterPro" id="IPR051518">
    <property type="entry name" value="Sucrose_Phosphatase"/>
</dbReference>
<proteinExistence type="predicted"/>
<dbReference type="SFLD" id="SFLDG01141">
    <property type="entry name" value="C2.B.1:_Sucrose_Phosphatase_Li"/>
    <property type="match status" value="1"/>
</dbReference>
<dbReference type="SFLD" id="SFLDG01140">
    <property type="entry name" value="C2.B:_Phosphomannomutase_and_P"/>
    <property type="match status" value="1"/>
</dbReference>
<dbReference type="NCBIfam" id="TIGR01484">
    <property type="entry name" value="HAD-SF-IIB"/>
    <property type="match status" value="1"/>
</dbReference>
<name>A0A7S3WMB5_EMIHU</name>
<keyword evidence="1" id="KW-0378">Hydrolase</keyword>
<reference evidence="4" key="1">
    <citation type="submission" date="2021-01" db="EMBL/GenBank/DDBJ databases">
        <authorList>
            <person name="Corre E."/>
            <person name="Pelletier E."/>
            <person name="Niang G."/>
            <person name="Scheremetjew M."/>
            <person name="Finn R."/>
            <person name="Kale V."/>
            <person name="Holt S."/>
            <person name="Cochrane G."/>
            <person name="Meng A."/>
            <person name="Brown T."/>
            <person name="Cohen L."/>
        </authorList>
    </citation>
    <scope>NUCLEOTIDE SEQUENCE</scope>
    <source>
        <strain evidence="4">379</strain>
    </source>
</reference>
<evidence type="ECO:0000259" key="3">
    <source>
        <dbReference type="Pfam" id="PF05116"/>
    </source>
</evidence>
<dbReference type="InterPro" id="IPR006379">
    <property type="entry name" value="HAD-SF_hydro_IIB"/>
</dbReference>
<protein>
    <recommendedName>
        <fullName evidence="3">Sucrose phosphatase-like domain-containing protein</fullName>
    </recommendedName>
</protein>
<dbReference type="InterPro" id="IPR023214">
    <property type="entry name" value="HAD_sf"/>
</dbReference>
<dbReference type="InterPro" id="IPR036412">
    <property type="entry name" value="HAD-like_sf"/>
</dbReference>
<sequence length="739" mass="78044">MERSGSWLIVCDLDGTLLLPGRDDGGLGALTEQLQANGCSLVYNTARSLSSVTKLMKTGRLPCPDACACELGTKIVYFPRREWSAAVDDTEWEANLLKAMDASGHPDPTAELAAFAFAEDGVAVEVEDDDSRTKASLVLRAETAELCLAASRRLIEQLGVLGDGFVVSPSGAPTTTRKNGCKMFVDVTPTAAGKGCSTAHLMSVFGATSERVLVAGDSENDVAMMRLCCGASPVAGVIVANASVELLRWHAANPGRRIVAVESGPLGVLEGFRHFAGVAPTVLQDELNTAAVSTLNYLDPAAAEVASVLRPICACEAGALTELRSREGANLTSVLQETCRQGLWLRGTACVQCIMDSDHEALRSQSMDVSACCTLALDATCSKPSSDADPHQPHGAARTAEVALAGLHVLTAHRERDESEQAQERRSRERDATLCAMARWHAFPRIVRAGCGTLWNLACQVAALRNAEAVNLAELATPQIIACCAAHENDASVQREAVGALARLAMYGGERGRSGVARAAPALIGAINRFCDTEPHIVREAALALQHLGARAPAALPPASSHPSSLSPSPSAPLPSPALQASPAAPPVPRYVAEVLQCGAMSALLHAMEAECCRLDAKVQHHCLLALASLQDGGDSDCLSIAQESRVLRLAGFASVLLLTAVRPKLSARRRCEVAGALVCICTSPGVQWALRPGRAVALKQWVDELAASDRRDDFRFEQALRHSTPGRREGCRGSSYAE</sequence>
<dbReference type="Gene3D" id="3.40.50.1000">
    <property type="entry name" value="HAD superfamily/HAD-like"/>
    <property type="match status" value="1"/>
</dbReference>
<accession>A0A7S3WMB5</accession>
<evidence type="ECO:0000256" key="1">
    <source>
        <dbReference type="ARBA" id="ARBA00022801"/>
    </source>
</evidence>